<dbReference type="GO" id="GO:0003723">
    <property type="term" value="F:RNA binding"/>
    <property type="evidence" value="ECO:0007669"/>
    <property type="project" value="UniProtKB-UniRule"/>
</dbReference>
<accession>A0A9Q1RIH1</accession>
<dbReference type="SUPFAM" id="SSF54791">
    <property type="entry name" value="Eukaryotic type KH-domain (KH-domain type I)"/>
    <property type="match status" value="3"/>
</dbReference>
<evidence type="ECO:0000313" key="5">
    <source>
        <dbReference type="EMBL" id="KAJ8557551.1"/>
    </source>
</evidence>
<dbReference type="SMART" id="SM00322">
    <property type="entry name" value="KH"/>
    <property type="match status" value="3"/>
</dbReference>
<evidence type="ECO:0000256" key="2">
    <source>
        <dbReference type="PROSITE-ProRule" id="PRU00117"/>
    </source>
</evidence>
<protein>
    <recommendedName>
        <fullName evidence="4">K Homology domain-containing protein</fullName>
    </recommendedName>
</protein>
<keyword evidence="1" id="KW-0677">Repeat</keyword>
<name>A0A9Q1RIH1_9SOLA</name>
<dbReference type="CDD" id="cd22437">
    <property type="entry name" value="KH-I_BTR1_rpt2"/>
    <property type="match status" value="1"/>
</dbReference>
<dbReference type="AlphaFoldDB" id="A0A9Q1RIH1"/>
<dbReference type="PANTHER" id="PTHR10288">
    <property type="entry name" value="KH DOMAIN CONTAINING RNA BINDING PROTEIN"/>
    <property type="match status" value="1"/>
</dbReference>
<sequence>MGTKFRVFFLGVRKSNPEKAVTDDSSTGNSKHQNNSPHQFCYGFIRTSTFQTQRQHKIYIHHKFKKQMEKDRDEEFSVNDLSSKQFARAADVNKFLKLVKPLYSRNSKMCIDKQFKNASLSPALQMALEGGAESNYNSSTESHPEQSSPRKSPPSSPPQSQDHEEKTTYVSFLLSNAEAGSIIGKGGATITDLQSRSGARIQLSRNYEVFPGTSDRIVMVSGFLDDILKAVDLILGKLLDEFNPEDGGEVDPCSKFRLVVPNSSCGRIIGKGGATIKSFIEDSRAGIKISPQDNNFPGLHDRLVTVTGTLGEQMRAIELILFKLAEDPHYMQSMNAPFQYAAVYVGMNYGPPNGFGGRYPNNRHQNKVALQEDKNNSVTIGVADERIGLVLGRNGRSIMEISQLSGARIKISDRGDFLSGTSDRKVTITGSQRAIRMAESMISKKVATTVSESDEFVKS</sequence>
<proteinExistence type="predicted"/>
<dbReference type="PROSITE" id="PS50084">
    <property type="entry name" value="KH_TYPE_1"/>
    <property type="match status" value="3"/>
</dbReference>
<dbReference type="Proteomes" id="UP001152561">
    <property type="component" value="Unassembled WGS sequence"/>
</dbReference>
<dbReference type="Gene3D" id="3.30.1370.10">
    <property type="entry name" value="K Homology domain, type 1"/>
    <property type="match status" value="3"/>
</dbReference>
<dbReference type="Pfam" id="PF00013">
    <property type="entry name" value="KH_1"/>
    <property type="match status" value="3"/>
</dbReference>
<gene>
    <name evidence="5" type="ORF">K7X08_003176</name>
</gene>
<comment type="caution">
    <text evidence="5">The sequence shown here is derived from an EMBL/GenBank/DDBJ whole genome shotgun (WGS) entry which is preliminary data.</text>
</comment>
<feature type="region of interest" description="Disordered" evidence="3">
    <location>
        <begin position="131"/>
        <end position="167"/>
    </location>
</feature>
<dbReference type="InterPro" id="IPR036612">
    <property type="entry name" value="KH_dom_type_1_sf"/>
</dbReference>
<keyword evidence="2" id="KW-0694">RNA-binding</keyword>
<evidence type="ECO:0000256" key="1">
    <source>
        <dbReference type="ARBA" id="ARBA00022737"/>
    </source>
</evidence>
<feature type="domain" description="K Homology" evidence="4">
    <location>
        <begin position="252"/>
        <end position="325"/>
    </location>
</feature>
<dbReference type="InterPro" id="IPR004088">
    <property type="entry name" value="KH_dom_type_1"/>
</dbReference>
<feature type="domain" description="K Homology" evidence="4">
    <location>
        <begin position="374"/>
        <end position="447"/>
    </location>
</feature>
<evidence type="ECO:0000259" key="4">
    <source>
        <dbReference type="SMART" id="SM00322"/>
    </source>
</evidence>
<dbReference type="InterPro" id="IPR004087">
    <property type="entry name" value="KH_dom"/>
</dbReference>
<reference evidence="6" key="1">
    <citation type="journal article" date="2023" name="Proc. Natl. Acad. Sci. U.S.A.">
        <title>Genomic and structural basis for evolution of tropane alkaloid biosynthesis.</title>
        <authorList>
            <person name="Wanga Y.-J."/>
            <person name="Taina T."/>
            <person name="Yua J.-Y."/>
            <person name="Lia J."/>
            <person name="Xua B."/>
            <person name="Chenc J."/>
            <person name="D'Auriad J.C."/>
            <person name="Huanga J.-P."/>
            <person name="Huanga S.-X."/>
        </authorList>
    </citation>
    <scope>NUCLEOTIDE SEQUENCE [LARGE SCALE GENOMIC DNA]</scope>
    <source>
        <strain evidence="6">cv. KIB-2019</strain>
    </source>
</reference>
<organism evidence="5 6">
    <name type="scientific">Anisodus acutangulus</name>
    <dbReference type="NCBI Taxonomy" id="402998"/>
    <lineage>
        <taxon>Eukaryota</taxon>
        <taxon>Viridiplantae</taxon>
        <taxon>Streptophyta</taxon>
        <taxon>Embryophyta</taxon>
        <taxon>Tracheophyta</taxon>
        <taxon>Spermatophyta</taxon>
        <taxon>Magnoliopsida</taxon>
        <taxon>eudicotyledons</taxon>
        <taxon>Gunneridae</taxon>
        <taxon>Pentapetalae</taxon>
        <taxon>asterids</taxon>
        <taxon>lamiids</taxon>
        <taxon>Solanales</taxon>
        <taxon>Solanaceae</taxon>
        <taxon>Solanoideae</taxon>
        <taxon>Hyoscyameae</taxon>
        <taxon>Anisodus</taxon>
    </lineage>
</organism>
<evidence type="ECO:0000313" key="6">
    <source>
        <dbReference type="Proteomes" id="UP001152561"/>
    </source>
</evidence>
<keyword evidence="6" id="KW-1185">Reference proteome</keyword>
<evidence type="ECO:0000256" key="3">
    <source>
        <dbReference type="SAM" id="MobiDB-lite"/>
    </source>
</evidence>
<dbReference type="OrthoDB" id="1285295at2759"/>
<dbReference type="EMBL" id="JAJAGQ010000007">
    <property type="protein sequence ID" value="KAJ8557551.1"/>
    <property type="molecule type" value="Genomic_DNA"/>
</dbReference>
<feature type="domain" description="K Homology" evidence="4">
    <location>
        <begin position="166"/>
        <end position="239"/>
    </location>
</feature>